<feature type="non-terminal residue" evidence="1">
    <location>
        <position position="55"/>
    </location>
</feature>
<proteinExistence type="predicted"/>
<dbReference type="Proteomes" id="UP000246351">
    <property type="component" value="Unassembled WGS sequence"/>
</dbReference>
<dbReference type="EMBL" id="QEIV01000368">
    <property type="protein sequence ID" value="PWZ99098.1"/>
    <property type="molecule type" value="Genomic_DNA"/>
</dbReference>
<comment type="caution">
    <text evidence="1">The sequence shown here is derived from an EMBL/GenBank/DDBJ whole genome shotgun (WGS) entry which is preliminary data.</text>
</comment>
<dbReference type="AlphaFoldDB" id="A0A317ZB34"/>
<gene>
    <name evidence="1" type="ORF">DD924_04530</name>
</gene>
<sequence length="55" mass="6290">MKVSFKSKKSNLSDYWLERAQQAIQSETLEDAAKVAEIERIVAMMIADIYKNLLA</sequence>
<organism evidence="1 2">
    <name type="scientific">Staphylococcus pseudintermedius</name>
    <dbReference type="NCBI Taxonomy" id="283734"/>
    <lineage>
        <taxon>Bacteria</taxon>
        <taxon>Bacillati</taxon>
        <taxon>Bacillota</taxon>
        <taxon>Bacilli</taxon>
        <taxon>Bacillales</taxon>
        <taxon>Staphylococcaceae</taxon>
        <taxon>Staphylococcus</taxon>
        <taxon>Staphylococcus intermedius group</taxon>
    </lineage>
</organism>
<accession>A0A317ZB34</accession>
<protein>
    <submittedName>
        <fullName evidence="1">Phage head morphogenesis protein</fullName>
    </submittedName>
</protein>
<evidence type="ECO:0000313" key="1">
    <source>
        <dbReference type="EMBL" id="PWZ99098.1"/>
    </source>
</evidence>
<evidence type="ECO:0000313" key="2">
    <source>
        <dbReference type="Proteomes" id="UP000246351"/>
    </source>
</evidence>
<name>A0A317ZB34_STAPS</name>
<reference evidence="1 2" key="1">
    <citation type="journal article" date="2018" name="Vet. Microbiol.">
        <title>Clonal diversity and geographic distribution of methicillin-resistant Staphylococcus pseudintermedius from Australian animals: Discovery of novel sequence types.</title>
        <authorList>
            <person name="Worthing K.A."/>
            <person name="Abraham S."/>
            <person name="Coombs G.W."/>
            <person name="Pang S."/>
            <person name="Saputra S."/>
            <person name="Jordan D."/>
            <person name="Trott D.J."/>
            <person name="Norris J.M."/>
        </authorList>
    </citation>
    <scope>NUCLEOTIDE SEQUENCE [LARGE SCALE GENOMIC DNA]</scope>
    <source>
        <strain evidence="1 2">ST71 3</strain>
    </source>
</reference>